<organism evidence="1 2">
    <name type="scientific">Trifolium medium</name>
    <dbReference type="NCBI Taxonomy" id="97028"/>
    <lineage>
        <taxon>Eukaryota</taxon>
        <taxon>Viridiplantae</taxon>
        <taxon>Streptophyta</taxon>
        <taxon>Embryophyta</taxon>
        <taxon>Tracheophyta</taxon>
        <taxon>Spermatophyta</taxon>
        <taxon>Magnoliopsida</taxon>
        <taxon>eudicotyledons</taxon>
        <taxon>Gunneridae</taxon>
        <taxon>Pentapetalae</taxon>
        <taxon>rosids</taxon>
        <taxon>fabids</taxon>
        <taxon>Fabales</taxon>
        <taxon>Fabaceae</taxon>
        <taxon>Papilionoideae</taxon>
        <taxon>50 kb inversion clade</taxon>
        <taxon>NPAAA clade</taxon>
        <taxon>Hologalegina</taxon>
        <taxon>IRL clade</taxon>
        <taxon>Trifolieae</taxon>
        <taxon>Trifolium</taxon>
    </lineage>
</organism>
<dbReference type="GO" id="GO:0016874">
    <property type="term" value="F:ligase activity"/>
    <property type="evidence" value="ECO:0007669"/>
    <property type="project" value="UniProtKB-KW"/>
</dbReference>
<keyword evidence="2" id="KW-1185">Reference proteome</keyword>
<reference evidence="1 2" key="1">
    <citation type="journal article" date="2018" name="Front. Plant Sci.">
        <title>Red Clover (Trifolium pratense) and Zigzag Clover (T. medium) - A Picture of Genomic Similarities and Differences.</title>
        <authorList>
            <person name="Dluhosova J."/>
            <person name="Istvanek J."/>
            <person name="Nedelnik J."/>
            <person name="Repkova J."/>
        </authorList>
    </citation>
    <scope>NUCLEOTIDE SEQUENCE [LARGE SCALE GENOMIC DNA]</scope>
    <source>
        <strain evidence="2">cv. 10/8</strain>
        <tissue evidence="1">Leaf</tissue>
    </source>
</reference>
<comment type="caution">
    <text evidence="1">The sequence shown here is derived from an EMBL/GenBank/DDBJ whole genome shotgun (WGS) entry which is preliminary data.</text>
</comment>
<dbReference type="EMBL" id="LXQA010050982">
    <property type="protein sequence ID" value="MCI03032.1"/>
    <property type="molecule type" value="Genomic_DNA"/>
</dbReference>
<dbReference type="Gene3D" id="3.30.1300.10">
    <property type="entry name" value="Pantoate-beta-alanine ligase, C-terminal domain"/>
    <property type="match status" value="1"/>
</dbReference>
<dbReference type="SUPFAM" id="SSF52374">
    <property type="entry name" value="Nucleotidylyl transferase"/>
    <property type="match status" value="1"/>
</dbReference>
<accession>A0A392NUC4</accession>
<evidence type="ECO:0000313" key="2">
    <source>
        <dbReference type="Proteomes" id="UP000265520"/>
    </source>
</evidence>
<keyword evidence="1" id="KW-0436">Ligase</keyword>
<dbReference type="Proteomes" id="UP000265520">
    <property type="component" value="Unassembled WGS sequence"/>
</dbReference>
<dbReference type="InterPro" id="IPR042176">
    <property type="entry name" value="Pantoate_ligase_C"/>
</dbReference>
<evidence type="ECO:0000313" key="1">
    <source>
        <dbReference type="EMBL" id="MCI03032.1"/>
    </source>
</evidence>
<dbReference type="AlphaFoldDB" id="A0A392NUC4"/>
<name>A0A392NUC4_9FABA</name>
<proteinExistence type="predicted"/>
<sequence>MLDDVTIPMARYYWQTPICLFIVDQHSLEKVEFIKGPVVFCVAALFGKVRLIDNMEINL</sequence>
<protein>
    <submittedName>
        <fullName evidence="1">Pantoate-beta-alanine ligase</fullName>
    </submittedName>
</protein>